<gene>
    <name evidence="2" type="ORF">MVLG_01137</name>
</gene>
<evidence type="ECO:0000256" key="1">
    <source>
        <dbReference type="SAM" id="MobiDB-lite"/>
    </source>
</evidence>
<feature type="compositionally biased region" description="Basic and acidic residues" evidence="1">
    <location>
        <begin position="245"/>
        <end position="254"/>
    </location>
</feature>
<name>U5H176_USTV1</name>
<feature type="region of interest" description="Disordered" evidence="1">
    <location>
        <begin position="624"/>
        <end position="742"/>
    </location>
</feature>
<feature type="compositionally biased region" description="Low complexity" evidence="1">
    <location>
        <begin position="782"/>
        <end position="799"/>
    </location>
</feature>
<feature type="compositionally biased region" description="Polar residues" evidence="1">
    <location>
        <begin position="626"/>
        <end position="637"/>
    </location>
</feature>
<dbReference type="EnsemblFungi" id="MVLG_01137T0">
    <property type="protein sequence ID" value="MVLG_01137T0"/>
    <property type="gene ID" value="MVLG_01137"/>
</dbReference>
<dbReference type="HOGENOM" id="CLU_324712_0_0_1"/>
<evidence type="ECO:0000313" key="4">
    <source>
        <dbReference type="Proteomes" id="UP000017200"/>
    </source>
</evidence>
<reference evidence="4" key="1">
    <citation type="submission" date="2010-11" db="EMBL/GenBank/DDBJ databases">
        <title>The genome sequence of Microbotryum violaceum strain p1A1 Lamole.</title>
        <authorList>
            <person name="Cuomo C."/>
            <person name="Perlin M."/>
            <person name="Young S.K."/>
            <person name="Zeng Q."/>
            <person name="Gargeya S."/>
            <person name="Alvarado L."/>
            <person name="Berlin A."/>
            <person name="Chapman S.B."/>
            <person name="Chen Z."/>
            <person name="Freedman E."/>
            <person name="Gellesch M."/>
            <person name="Goldberg J."/>
            <person name="Griggs A."/>
            <person name="Gujja S."/>
            <person name="Heilman E."/>
            <person name="Heiman D."/>
            <person name="Howarth C."/>
            <person name="Mehta T."/>
            <person name="Neiman D."/>
            <person name="Pearson M."/>
            <person name="Roberts A."/>
            <person name="Saif S."/>
            <person name="Shea T."/>
            <person name="Shenoy N."/>
            <person name="Sisk P."/>
            <person name="Stolte C."/>
            <person name="Sykes S."/>
            <person name="White J."/>
            <person name="Yandava C."/>
            <person name="Haas B."/>
            <person name="Nusbaum C."/>
            <person name="Birren B."/>
        </authorList>
    </citation>
    <scope>NUCLEOTIDE SEQUENCE [LARGE SCALE GENOMIC DNA]</scope>
    <source>
        <strain evidence="4">p1A1 Lamole</strain>
    </source>
</reference>
<feature type="compositionally biased region" description="Acidic residues" evidence="1">
    <location>
        <begin position="586"/>
        <end position="595"/>
    </location>
</feature>
<dbReference type="OMA" id="TSDYTKG"/>
<feature type="compositionally biased region" description="Low complexity" evidence="1">
    <location>
        <begin position="388"/>
        <end position="434"/>
    </location>
</feature>
<feature type="region of interest" description="Disordered" evidence="1">
    <location>
        <begin position="766"/>
        <end position="889"/>
    </location>
</feature>
<dbReference type="AlphaFoldDB" id="U5H176"/>
<feature type="compositionally biased region" description="Low complexity" evidence="1">
    <location>
        <begin position="497"/>
        <end position="544"/>
    </location>
</feature>
<proteinExistence type="predicted"/>
<evidence type="ECO:0000313" key="2">
    <source>
        <dbReference type="EMBL" id="KDE08679.1"/>
    </source>
</evidence>
<feature type="compositionally biased region" description="Polar residues" evidence="1">
    <location>
        <begin position="480"/>
        <end position="495"/>
    </location>
</feature>
<feature type="compositionally biased region" description="Polar residues" evidence="1">
    <location>
        <begin position="191"/>
        <end position="203"/>
    </location>
</feature>
<protein>
    <submittedName>
        <fullName evidence="2 3">Uncharacterized protein</fullName>
    </submittedName>
</protein>
<reference evidence="2" key="2">
    <citation type="submission" date="2010-11" db="EMBL/GenBank/DDBJ databases">
        <authorList>
            <consortium name="The Broad Institute Genome Sequencing Platform"/>
            <person name="Earl A."/>
            <person name="Ward D."/>
            <person name="Feldgarden M."/>
            <person name="Gevers D."/>
            <person name="Butler R."/>
            <person name="Young S.K."/>
            <person name="Zeng Q."/>
            <person name="Gargeya S."/>
            <person name="Fitzgerald M."/>
            <person name="Haas B."/>
            <person name="Abouelleil A."/>
            <person name="Alvarado L."/>
            <person name="Arachchi H.M."/>
            <person name="Berlin A."/>
            <person name="Brown A."/>
            <person name="Chapman S.B."/>
            <person name="Chen Z."/>
            <person name="Dunbar C."/>
            <person name="Freedman E."/>
            <person name="Gearin G."/>
            <person name="Gellesch M."/>
            <person name="Goldberg J."/>
            <person name="Griggs A."/>
            <person name="Gujja S."/>
            <person name="Heilman E."/>
            <person name="Heiman D."/>
            <person name="Howarth C."/>
            <person name="Larson L."/>
            <person name="Lui A."/>
            <person name="MacDonald P.J.P."/>
            <person name="Mehta T."/>
            <person name="Montmayeur A."/>
            <person name="Murphy C."/>
            <person name="Neiman D."/>
            <person name="Pearson M."/>
            <person name="Priest M."/>
            <person name="Roberts A."/>
            <person name="Saif S."/>
            <person name="Shea T."/>
            <person name="Shenoy N."/>
            <person name="Sisk P."/>
            <person name="Stolte C."/>
            <person name="Sykes S."/>
            <person name="White J."/>
            <person name="Yandava C."/>
            <person name="Wortman J."/>
            <person name="Nusbaum C."/>
            <person name="Birren B."/>
        </authorList>
    </citation>
    <scope>NUCLEOTIDE SEQUENCE</scope>
    <source>
        <strain evidence="2">P1A1 Lamole</strain>
    </source>
</reference>
<dbReference type="EMBL" id="GL541648">
    <property type="protein sequence ID" value="KDE08679.1"/>
    <property type="molecule type" value="Genomic_DNA"/>
</dbReference>
<sequence length="889" mass="88888">MARSETPAAPKPAAPLQAGSESPNMVKAPSMQPKAALQQSPNLKQSTSTPNIRPSTPGFGPSPQVKSADSLSRPVAAQMQNPGSLPSTSSSKGSQASSGMNFAGLSQVHQSPPANTPPKVTTPKVTTPQSAKPVVPPKVVNPPKIVKPMADKPPAAHQDQNSETNTLFGSAHTSGAHIATAQTPKKYADKSGTSIAGSKNPTEGGSKGSTLEAGWPGSKKAKSSTSNGFDNSAEGGAVLGGSGKGIKDKSDQTKTKAAPTTGQPVSTSKGSDDEEAKGAKSSDKGSIHPGSTNMTNPSTDGKKGIHSSKSSGDVSPDLPSGKGIPSLQHVGKLPKGASSKSTNATDDGSGSGSDTDKDKSSGAGTGTDKDKSAGPSSPDDSTPDESPGDNSTSQGTPPTSTPDASTPTPDTSSDSSTPDTDTTPGPDSGTPTSDSSRDESSTPSGDEETPSSTSGESPPDLSGLGSGSGTTPDLSGSTPDTTGLGSTPDTASSDLPGSGISDTGSDGLGSSSIPDATSTESLPDSSSLPDPSSLSETPPTDESSLPGMNETSDAIALPDLAGDDKSTLPDATDTMDNSTTAAPDDTANDTTDDSSDSTCDLFCTFWEDKSGCTKTCKAMLQGLKEAQNSTDTESPSSLDGAAGTPMSGLEDMPSDNSTSTGNSTSEGLKDLSDTDNSSGAGHHTSASDLGKLPDADNSTDPSGLDGTNSTDLMGTPDSLNSTDALTDTPNGTGDAVDSSGDSCDLLCEFWQDKSGCLKTCQAMAAGLKKAKDGKSSGDDSGDNPPDLSDSSGLGDSSPGASTDDKDPSGDSPDESSTADDLTDKNPSDDGLGDNTDDPKDNMSEITKDSEDGKGKKKGKKGKKEKKGKKAKKAGEQDGTEGAPESDSYW</sequence>
<feature type="compositionally biased region" description="Basic and acidic residues" evidence="1">
    <location>
        <begin position="276"/>
        <end position="286"/>
    </location>
</feature>
<feature type="compositionally biased region" description="Basic residues" evidence="1">
    <location>
        <begin position="854"/>
        <end position="871"/>
    </location>
</feature>
<feature type="compositionally biased region" description="Low complexity" evidence="1">
    <location>
        <begin position="576"/>
        <end position="585"/>
    </location>
</feature>
<keyword evidence="4" id="KW-1185">Reference proteome</keyword>
<dbReference type="STRING" id="683840.U5H176"/>
<feature type="compositionally biased region" description="Low complexity" evidence="1">
    <location>
        <begin position="82"/>
        <end position="98"/>
    </location>
</feature>
<dbReference type="InParanoid" id="U5H176"/>
<feature type="compositionally biased region" description="Polar residues" evidence="1">
    <location>
        <begin position="37"/>
        <end position="54"/>
    </location>
</feature>
<feature type="compositionally biased region" description="Polar residues" evidence="1">
    <location>
        <begin position="289"/>
        <end position="299"/>
    </location>
</feature>
<feature type="compositionally biased region" description="Polar residues" evidence="1">
    <location>
        <begin position="158"/>
        <end position="173"/>
    </location>
</feature>
<organism evidence="2">
    <name type="scientific">Microbotryum lychnidis-dioicae (strain p1A1 Lamole / MvSl-1064)</name>
    <name type="common">Anther smut fungus</name>
    <dbReference type="NCBI Taxonomy" id="683840"/>
    <lineage>
        <taxon>Eukaryota</taxon>
        <taxon>Fungi</taxon>
        <taxon>Dikarya</taxon>
        <taxon>Basidiomycota</taxon>
        <taxon>Pucciniomycotina</taxon>
        <taxon>Microbotryomycetes</taxon>
        <taxon>Microbotryales</taxon>
        <taxon>Microbotryaceae</taxon>
        <taxon>Microbotryum</taxon>
    </lineage>
</organism>
<feature type="compositionally biased region" description="Low complexity" evidence="1">
    <location>
        <begin position="117"/>
        <end position="128"/>
    </location>
</feature>
<feature type="compositionally biased region" description="Low complexity" evidence="1">
    <location>
        <begin position="654"/>
        <end position="665"/>
    </location>
</feature>
<dbReference type="Proteomes" id="UP000017200">
    <property type="component" value="Unassembled WGS sequence"/>
</dbReference>
<accession>U5H176</accession>
<dbReference type="OrthoDB" id="10543185at2759"/>
<dbReference type="EMBL" id="AEIJ01000097">
    <property type="status" value="NOT_ANNOTATED_CDS"/>
    <property type="molecule type" value="Genomic_DNA"/>
</dbReference>
<feature type="compositionally biased region" description="Polar residues" evidence="1">
    <location>
        <begin position="258"/>
        <end position="269"/>
    </location>
</feature>
<feature type="compositionally biased region" description="Polar residues" evidence="1">
    <location>
        <begin position="674"/>
        <end position="687"/>
    </location>
</feature>
<feature type="compositionally biased region" description="Low complexity" evidence="1">
    <location>
        <begin position="450"/>
        <end position="479"/>
    </location>
</feature>
<reference evidence="2 4" key="3">
    <citation type="journal article" date="2015" name="BMC Genomics">
        <title>Sex and parasites: genomic and transcriptomic analysis of Microbotryum lychnidis-dioicae, the biotrophic and plant-castrating anther smut fungus.</title>
        <authorList>
            <person name="Perlin M.H."/>
            <person name="Amselem J."/>
            <person name="Fontanillas E."/>
            <person name="Toh S.S."/>
            <person name="Chen Z."/>
            <person name="Goldberg J."/>
            <person name="Duplessis S."/>
            <person name="Henrissat B."/>
            <person name="Young S."/>
            <person name="Zeng Q."/>
            <person name="Aguileta G."/>
            <person name="Petit E."/>
            <person name="Badouin H."/>
            <person name="Andrews J."/>
            <person name="Razeeq D."/>
            <person name="Gabaldon T."/>
            <person name="Quesneville H."/>
            <person name="Giraud T."/>
            <person name="Hood M.E."/>
            <person name="Schultz D.J."/>
            <person name="Cuomo C.A."/>
        </authorList>
    </citation>
    <scope>NUCLEOTIDE SEQUENCE [LARGE SCALE GENOMIC DNA]</scope>
    <source>
        <strain evidence="4">p1A1 Lamole</strain>
        <strain evidence="2">P1A1 Lamole</strain>
    </source>
</reference>
<feature type="compositionally biased region" description="Basic and acidic residues" evidence="1">
    <location>
        <begin position="836"/>
        <end position="853"/>
    </location>
</feature>
<reference evidence="3" key="4">
    <citation type="submission" date="2015-06" db="UniProtKB">
        <authorList>
            <consortium name="EnsemblFungi"/>
        </authorList>
    </citation>
    <scope>IDENTIFICATION</scope>
</reference>
<feature type="region of interest" description="Disordered" evidence="1">
    <location>
        <begin position="1"/>
        <end position="596"/>
    </location>
</feature>
<feature type="compositionally biased region" description="Polar residues" evidence="1">
    <location>
        <begin position="696"/>
        <end position="731"/>
    </location>
</feature>
<evidence type="ECO:0000313" key="3">
    <source>
        <dbReference type="EnsemblFungi" id="MVLG_01137T0"/>
    </source>
</evidence>